<feature type="non-terminal residue" evidence="1">
    <location>
        <position position="76"/>
    </location>
</feature>
<protein>
    <submittedName>
        <fullName evidence="1">Uncharacterized protein</fullName>
    </submittedName>
</protein>
<feature type="non-terminal residue" evidence="1">
    <location>
        <position position="1"/>
    </location>
</feature>
<sequence>AAHLHTAPGENCTCDVDVVCMANHICLLANDPQCTKVLTLCNFPVYCDSTWYGILLFWRHAYLNGKLGCHHGMICC</sequence>
<evidence type="ECO:0000313" key="2">
    <source>
        <dbReference type="Proteomes" id="UP001153555"/>
    </source>
</evidence>
<dbReference type="EMBL" id="CACSLK010031655">
    <property type="protein sequence ID" value="CAA0840082.1"/>
    <property type="molecule type" value="Genomic_DNA"/>
</dbReference>
<dbReference type="AlphaFoldDB" id="A0A9N7NZ30"/>
<proteinExistence type="predicted"/>
<keyword evidence="2" id="KW-1185">Reference proteome</keyword>
<comment type="caution">
    <text evidence="1">The sequence shown here is derived from an EMBL/GenBank/DDBJ whole genome shotgun (WGS) entry which is preliminary data.</text>
</comment>
<dbReference type="Proteomes" id="UP001153555">
    <property type="component" value="Unassembled WGS sequence"/>
</dbReference>
<accession>A0A9N7NZ30</accession>
<gene>
    <name evidence="1" type="ORF">SHERM_06537</name>
</gene>
<reference evidence="1" key="1">
    <citation type="submission" date="2019-12" db="EMBL/GenBank/DDBJ databases">
        <authorList>
            <person name="Scholes J."/>
        </authorList>
    </citation>
    <scope>NUCLEOTIDE SEQUENCE</scope>
</reference>
<evidence type="ECO:0000313" key="1">
    <source>
        <dbReference type="EMBL" id="CAA0840082.1"/>
    </source>
</evidence>
<name>A0A9N7NZ30_STRHE</name>
<organism evidence="1 2">
    <name type="scientific">Striga hermonthica</name>
    <name type="common">Purple witchweed</name>
    <name type="synonym">Buchnera hermonthica</name>
    <dbReference type="NCBI Taxonomy" id="68872"/>
    <lineage>
        <taxon>Eukaryota</taxon>
        <taxon>Viridiplantae</taxon>
        <taxon>Streptophyta</taxon>
        <taxon>Embryophyta</taxon>
        <taxon>Tracheophyta</taxon>
        <taxon>Spermatophyta</taxon>
        <taxon>Magnoliopsida</taxon>
        <taxon>eudicotyledons</taxon>
        <taxon>Gunneridae</taxon>
        <taxon>Pentapetalae</taxon>
        <taxon>asterids</taxon>
        <taxon>lamiids</taxon>
        <taxon>Lamiales</taxon>
        <taxon>Orobanchaceae</taxon>
        <taxon>Buchnereae</taxon>
        <taxon>Striga</taxon>
    </lineage>
</organism>